<gene>
    <name evidence="7" type="ORF">BOVATA_006730</name>
</gene>
<comment type="caution">
    <text evidence="7">The sequence shown here is derived from an EMBL/GenBank/DDBJ whole genome shotgun (WGS) entry which is preliminary data.</text>
</comment>
<dbReference type="Pfam" id="PF01694">
    <property type="entry name" value="Rhomboid"/>
    <property type="match status" value="1"/>
</dbReference>
<dbReference type="InterPro" id="IPR022764">
    <property type="entry name" value="Peptidase_S54_rhomboid_dom"/>
</dbReference>
<dbReference type="GO" id="GO:0006508">
    <property type="term" value="P:proteolysis"/>
    <property type="evidence" value="ECO:0007669"/>
    <property type="project" value="UniProtKB-KW"/>
</dbReference>
<sequence length="213" mass="23719">MINFQEWGFLRTLVGCFVTGYGGYLVGAVFVPCLKQVGSSGIQLGFLGAIVPYCVEHWYAMGSPELILLISVTVFVVDFAAMDKTVSAHIHVGGYIFGLLYGFSTIKSVALFDRGVAYQRFMIKHFSRWLSDAGKAQYIRTIAMSSQSEAVARFQYESAAKANEKRWGCIKHILGIYPFGSYRMRRRDIIARVVAFTIMIGIYDAVPGHGLIQ</sequence>
<dbReference type="EMBL" id="BDSA01000001">
    <property type="protein sequence ID" value="GBE59180.1"/>
    <property type="molecule type" value="Genomic_DNA"/>
</dbReference>
<keyword evidence="4 5" id="KW-0472">Membrane</keyword>
<evidence type="ECO:0000313" key="8">
    <source>
        <dbReference type="Proteomes" id="UP000236319"/>
    </source>
</evidence>
<evidence type="ECO:0000313" key="7">
    <source>
        <dbReference type="EMBL" id="GBE59180.1"/>
    </source>
</evidence>
<dbReference type="Gene3D" id="1.20.1540.10">
    <property type="entry name" value="Rhomboid-like"/>
    <property type="match status" value="1"/>
</dbReference>
<dbReference type="OrthoDB" id="418595at2759"/>
<organism evidence="7 8">
    <name type="scientific">Babesia ovata</name>
    <dbReference type="NCBI Taxonomy" id="189622"/>
    <lineage>
        <taxon>Eukaryota</taxon>
        <taxon>Sar</taxon>
        <taxon>Alveolata</taxon>
        <taxon>Apicomplexa</taxon>
        <taxon>Aconoidasida</taxon>
        <taxon>Piroplasmida</taxon>
        <taxon>Babesiidae</taxon>
        <taxon>Babesia</taxon>
    </lineage>
</organism>
<feature type="domain" description="Peptidase S54 rhomboid" evidence="6">
    <location>
        <begin position="6"/>
        <end position="106"/>
    </location>
</feature>
<keyword evidence="2 5" id="KW-0812">Transmembrane</keyword>
<dbReference type="AlphaFoldDB" id="A0A2H6K869"/>
<dbReference type="GO" id="GO:0004252">
    <property type="term" value="F:serine-type endopeptidase activity"/>
    <property type="evidence" value="ECO:0007669"/>
    <property type="project" value="InterPro"/>
</dbReference>
<feature type="transmembrane region" description="Helical" evidence="5">
    <location>
        <begin position="12"/>
        <end position="31"/>
    </location>
</feature>
<dbReference type="VEuPathDB" id="PiroplasmaDB:BOVATA_006730"/>
<evidence type="ECO:0000256" key="4">
    <source>
        <dbReference type="ARBA" id="ARBA00023136"/>
    </source>
</evidence>
<evidence type="ECO:0000256" key="2">
    <source>
        <dbReference type="ARBA" id="ARBA00022692"/>
    </source>
</evidence>
<evidence type="ECO:0000256" key="1">
    <source>
        <dbReference type="ARBA" id="ARBA00004141"/>
    </source>
</evidence>
<keyword evidence="7" id="KW-0645">Protease</keyword>
<dbReference type="GeneID" id="39872950"/>
<evidence type="ECO:0000259" key="6">
    <source>
        <dbReference type="Pfam" id="PF01694"/>
    </source>
</evidence>
<dbReference type="RefSeq" id="XP_028865423.1">
    <property type="nucleotide sequence ID" value="XM_029009590.1"/>
</dbReference>
<evidence type="ECO:0000256" key="3">
    <source>
        <dbReference type="ARBA" id="ARBA00022989"/>
    </source>
</evidence>
<feature type="transmembrane region" description="Helical" evidence="5">
    <location>
        <begin position="189"/>
        <end position="206"/>
    </location>
</feature>
<keyword evidence="3 5" id="KW-1133">Transmembrane helix</keyword>
<name>A0A2H6K869_9APIC</name>
<evidence type="ECO:0000256" key="5">
    <source>
        <dbReference type="SAM" id="Phobius"/>
    </source>
</evidence>
<keyword evidence="7" id="KW-0378">Hydrolase</keyword>
<dbReference type="InterPro" id="IPR035952">
    <property type="entry name" value="Rhomboid-like_sf"/>
</dbReference>
<proteinExistence type="predicted"/>
<protein>
    <submittedName>
        <fullName evidence="7">Rhomboid protease ROM4</fullName>
    </submittedName>
</protein>
<comment type="subcellular location">
    <subcellularLocation>
        <location evidence="1">Membrane</location>
        <topology evidence="1">Multi-pass membrane protein</topology>
    </subcellularLocation>
</comment>
<dbReference type="GO" id="GO:0016020">
    <property type="term" value="C:membrane"/>
    <property type="evidence" value="ECO:0007669"/>
    <property type="project" value="UniProtKB-SubCell"/>
</dbReference>
<dbReference type="SUPFAM" id="SSF144091">
    <property type="entry name" value="Rhomboid-like"/>
    <property type="match status" value="1"/>
</dbReference>
<reference evidence="7 8" key="1">
    <citation type="journal article" date="2017" name="BMC Genomics">
        <title>Whole-genome assembly of Babesia ovata and comparative genomics between closely related pathogens.</title>
        <authorList>
            <person name="Yamagishi J."/>
            <person name="Asada M."/>
            <person name="Hakimi H."/>
            <person name="Tanaka T.Q."/>
            <person name="Sugimoto C."/>
            <person name="Kawazu S."/>
        </authorList>
    </citation>
    <scope>NUCLEOTIDE SEQUENCE [LARGE SCALE GENOMIC DNA]</scope>
    <source>
        <strain evidence="7 8">Miyake</strain>
    </source>
</reference>
<keyword evidence="8" id="KW-1185">Reference proteome</keyword>
<dbReference type="Proteomes" id="UP000236319">
    <property type="component" value="Unassembled WGS sequence"/>
</dbReference>
<accession>A0A2H6K869</accession>
<feature type="transmembrane region" description="Helical" evidence="5">
    <location>
        <begin position="88"/>
        <end position="112"/>
    </location>
</feature>